<feature type="domain" description="HTH gntR-type" evidence="4">
    <location>
        <begin position="11"/>
        <end position="78"/>
    </location>
</feature>
<evidence type="ECO:0000313" key="5">
    <source>
        <dbReference type="EMBL" id="BBO71821.1"/>
    </source>
</evidence>
<keyword evidence="6" id="KW-1185">Reference proteome</keyword>
<gene>
    <name evidence="5" type="ORF">DSCA_57510</name>
</gene>
<dbReference type="InterPro" id="IPR011711">
    <property type="entry name" value="GntR_C"/>
</dbReference>
<sequence>MKRGETKSNAVPLSEIAYRQIKSQIVSLTLEPGAQIDETAMADSLGIGRTPIRESLFRLAAEGLLRVRAGRGFFVRDITLDDIKDLFETLMIMERAAVALAARRIGPSGIGRLERLNDQFRRAWQCRQFLDVTLANSHFHRELYAATGNDFMTSYLNSLQTQSQRMAYICFTRPATLDLEAHAEESIRDHHELIARLKRKDESGAVELITGHIRRFREQVADYTAPALLDLGIVA</sequence>
<keyword evidence="2" id="KW-0238">DNA-binding</keyword>
<dbReference type="SUPFAM" id="SSF46785">
    <property type="entry name" value="Winged helix' DNA-binding domain"/>
    <property type="match status" value="1"/>
</dbReference>
<dbReference type="Pfam" id="PF07729">
    <property type="entry name" value="FCD"/>
    <property type="match status" value="1"/>
</dbReference>
<accession>A0A5K7YXJ9</accession>
<evidence type="ECO:0000256" key="2">
    <source>
        <dbReference type="ARBA" id="ARBA00023125"/>
    </source>
</evidence>
<dbReference type="InterPro" id="IPR008920">
    <property type="entry name" value="TF_FadR/GntR_C"/>
</dbReference>
<name>A0A5K7YXJ9_9BACT</name>
<dbReference type="KEGG" id="dalk:DSCA_57510"/>
<dbReference type="CDD" id="cd07377">
    <property type="entry name" value="WHTH_GntR"/>
    <property type="match status" value="1"/>
</dbReference>
<keyword evidence="3" id="KW-0804">Transcription</keyword>
<dbReference type="GO" id="GO:0003700">
    <property type="term" value="F:DNA-binding transcription factor activity"/>
    <property type="evidence" value="ECO:0007669"/>
    <property type="project" value="InterPro"/>
</dbReference>
<dbReference type="PROSITE" id="PS50949">
    <property type="entry name" value="HTH_GNTR"/>
    <property type="match status" value="1"/>
</dbReference>
<keyword evidence="1" id="KW-0805">Transcription regulation</keyword>
<dbReference type="AlphaFoldDB" id="A0A5K7YXJ9"/>
<organism evidence="5 6">
    <name type="scientific">Desulfosarcina alkanivorans</name>
    <dbReference type="NCBI Taxonomy" id="571177"/>
    <lineage>
        <taxon>Bacteria</taxon>
        <taxon>Pseudomonadati</taxon>
        <taxon>Thermodesulfobacteriota</taxon>
        <taxon>Desulfobacteria</taxon>
        <taxon>Desulfobacterales</taxon>
        <taxon>Desulfosarcinaceae</taxon>
        <taxon>Desulfosarcina</taxon>
    </lineage>
</organism>
<protein>
    <submittedName>
        <fullName evidence="5">AsnC family transcriptional regulator</fullName>
    </submittedName>
</protein>
<dbReference type="InterPro" id="IPR000524">
    <property type="entry name" value="Tscrpt_reg_HTH_GntR"/>
</dbReference>
<dbReference type="Gene3D" id="1.20.120.530">
    <property type="entry name" value="GntR ligand-binding domain-like"/>
    <property type="match status" value="1"/>
</dbReference>
<dbReference type="InterPro" id="IPR036390">
    <property type="entry name" value="WH_DNA-bd_sf"/>
</dbReference>
<dbReference type="SMART" id="SM00345">
    <property type="entry name" value="HTH_GNTR"/>
    <property type="match status" value="1"/>
</dbReference>
<evidence type="ECO:0000259" key="4">
    <source>
        <dbReference type="PROSITE" id="PS50949"/>
    </source>
</evidence>
<dbReference type="SUPFAM" id="SSF48008">
    <property type="entry name" value="GntR ligand-binding domain-like"/>
    <property type="match status" value="1"/>
</dbReference>
<dbReference type="Gene3D" id="1.10.10.10">
    <property type="entry name" value="Winged helix-like DNA-binding domain superfamily/Winged helix DNA-binding domain"/>
    <property type="match status" value="1"/>
</dbReference>
<dbReference type="GO" id="GO:0003677">
    <property type="term" value="F:DNA binding"/>
    <property type="evidence" value="ECO:0007669"/>
    <property type="project" value="UniProtKB-KW"/>
</dbReference>
<dbReference type="PANTHER" id="PTHR43537:SF5">
    <property type="entry name" value="UXU OPERON TRANSCRIPTIONAL REGULATOR"/>
    <property type="match status" value="1"/>
</dbReference>
<proteinExistence type="predicted"/>
<reference evidence="5 6" key="1">
    <citation type="submission" date="2019-11" db="EMBL/GenBank/DDBJ databases">
        <title>Comparative genomics of hydrocarbon-degrading Desulfosarcina strains.</title>
        <authorList>
            <person name="Watanabe M."/>
            <person name="Kojima H."/>
            <person name="Fukui M."/>
        </authorList>
    </citation>
    <scope>NUCLEOTIDE SEQUENCE [LARGE SCALE GENOMIC DNA]</scope>
    <source>
        <strain evidence="5 6">PL12</strain>
    </source>
</reference>
<dbReference type="Proteomes" id="UP000427906">
    <property type="component" value="Chromosome"/>
</dbReference>
<dbReference type="SMART" id="SM00895">
    <property type="entry name" value="FCD"/>
    <property type="match status" value="1"/>
</dbReference>
<evidence type="ECO:0000313" key="6">
    <source>
        <dbReference type="Proteomes" id="UP000427906"/>
    </source>
</evidence>
<dbReference type="InterPro" id="IPR036388">
    <property type="entry name" value="WH-like_DNA-bd_sf"/>
</dbReference>
<dbReference type="Pfam" id="PF00392">
    <property type="entry name" value="GntR"/>
    <property type="match status" value="1"/>
</dbReference>
<dbReference type="PANTHER" id="PTHR43537">
    <property type="entry name" value="TRANSCRIPTIONAL REGULATOR, GNTR FAMILY"/>
    <property type="match status" value="1"/>
</dbReference>
<dbReference type="EMBL" id="AP021874">
    <property type="protein sequence ID" value="BBO71821.1"/>
    <property type="molecule type" value="Genomic_DNA"/>
</dbReference>
<dbReference type="OrthoDB" id="5499567at2"/>
<dbReference type="RefSeq" id="WP_155319601.1">
    <property type="nucleotide sequence ID" value="NZ_AP021874.1"/>
</dbReference>
<evidence type="ECO:0000256" key="1">
    <source>
        <dbReference type="ARBA" id="ARBA00023015"/>
    </source>
</evidence>
<evidence type="ECO:0000256" key="3">
    <source>
        <dbReference type="ARBA" id="ARBA00023163"/>
    </source>
</evidence>